<keyword evidence="2" id="KW-0677">Repeat</keyword>
<dbReference type="PANTHER" id="PTHR46511:SF1">
    <property type="entry name" value="MORN REPEAT-CONTAINING PROTEIN 3"/>
    <property type="match status" value="1"/>
</dbReference>
<dbReference type="AlphaFoldDB" id="F2UP83"/>
<dbReference type="OMA" id="WRENIPN"/>
<sequence>MHGKGMYESKRHKFMFEGDFKYGLRDGYGVYSIFRKGKYHKEYVGSWKANLYHGHGVKFYDIEGTEMYDGEWFEGKRSGWGRMTYADGSVYEGEWLEDQRCGRGLLLLANQNRYEGEWENDLKHGRGTFYYINKGQCYQGVWKDGTPKCGEMIDMERERADDPTKYAIPQLGLKDAEDVLDAAETSVLALNEE</sequence>
<accession>F2UP83</accession>
<evidence type="ECO:0000313" key="7">
    <source>
        <dbReference type="Proteomes" id="UP000007799"/>
    </source>
</evidence>
<dbReference type="OrthoDB" id="270720at2759"/>
<dbReference type="SUPFAM" id="SSF82185">
    <property type="entry name" value="Histone H3 K4-specific methyltransferase SET7/9 N-terminal domain"/>
    <property type="match status" value="1"/>
</dbReference>
<evidence type="ECO:0000256" key="3">
    <source>
        <dbReference type="ARBA" id="ARBA00023329"/>
    </source>
</evidence>
<dbReference type="GeneID" id="16069461"/>
<dbReference type="eggNOG" id="KOG0229">
    <property type="taxonomic scope" value="Eukaryota"/>
</dbReference>
<comment type="subcellular location">
    <subcellularLocation>
        <location evidence="1">Cytoplasmic vesicle</location>
        <location evidence="1">Secretory vesicle</location>
        <location evidence="1">Acrosome</location>
    </subcellularLocation>
</comment>
<proteinExistence type="predicted"/>
<dbReference type="InParanoid" id="F2UP83"/>
<keyword evidence="3" id="KW-0968">Cytoplasmic vesicle</keyword>
<protein>
    <recommendedName>
        <fullName evidence="4">MORN repeat-containing protein 3</fullName>
    </recommendedName>
</protein>
<gene>
    <name evidence="6" type="ORF">PTSG_10002</name>
</gene>
<comment type="function">
    <text evidence="5">Assembles a suppression complex (suppresome) by tethering SIRT1 and MDM2 to regulate composite modifications of p53/TP53. Confers both deacetylation-mediated functional inactivation, by SIRT1, and ubiquitination-dependent degradation, by MDM2, of p53/TP53, promoting a proliferative and cell survival behaviors. May play a role in the regulation of spermatogenesis.</text>
</comment>
<dbReference type="STRING" id="946362.F2UP83"/>
<dbReference type="GO" id="GO:0001669">
    <property type="term" value="C:acrosomal vesicle"/>
    <property type="evidence" value="ECO:0007669"/>
    <property type="project" value="UniProtKB-SubCell"/>
</dbReference>
<name>F2UP83_SALR5</name>
<dbReference type="KEGG" id="sre:PTSG_10002"/>
<dbReference type="InterPro" id="IPR003409">
    <property type="entry name" value="MORN"/>
</dbReference>
<evidence type="ECO:0000256" key="2">
    <source>
        <dbReference type="ARBA" id="ARBA00022737"/>
    </source>
</evidence>
<dbReference type="Pfam" id="PF02493">
    <property type="entry name" value="MORN"/>
    <property type="match status" value="5"/>
</dbReference>
<keyword evidence="7" id="KW-1185">Reference proteome</keyword>
<evidence type="ECO:0000256" key="5">
    <source>
        <dbReference type="ARBA" id="ARBA00045851"/>
    </source>
</evidence>
<dbReference type="Proteomes" id="UP000007799">
    <property type="component" value="Unassembled WGS sequence"/>
</dbReference>
<dbReference type="SMART" id="SM00698">
    <property type="entry name" value="MORN"/>
    <property type="match status" value="5"/>
</dbReference>
<dbReference type="PANTHER" id="PTHR46511">
    <property type="entry name" value="MORN REPEAT-CONTAINING PROTEIN 3"/>
    <property type="match status" value="1"/>
</dbReference>
<dbReference type="RefSeq" id="XP_004988919.1">
    <property type="nucleotide sequence ID" value="XM_004988862.1"/>
</dbReference>
<organism evidence="7">
    <name type="scientific">Salpingoeca rosetta (strain ATCC 50818 / BSB-021)</name>
    <dbReference type="NCBI Taxonomy" id="946362"/>
    <lineage>
        <taxon>Eukaryota</taxon>
        <taxon>Choanoflagellata</taxon>
        <taxon>Craspedida</taxon>
        <taxon>Salpingoecidae</taxon>
        <taxon>Salpingoeca</taxon>
    </lineage>
</organism>
<evidence type="ECO:0000256" key="1">
    <source>
        <dbReference type="ARBA" id="ARBA00004218"/>
    </source>
</evidence>
<evidence type="ECO:0000256" key="4">
    <source>
        <dbReference type="ARBA" id="ARBA00039854"/>
    </source>
</evidence>
<dbReference type="EMBL" id="GL832986">
    <property type="protein sequence ID" value="EGD79438.1"/>
    <property type="molecule type" value="Genomic_DNA"/>
</dbReference>
<reference evidence="6" key="1">
    <citation type="submission" date="2009-08" db="EMBL/GenBank/DDBJ databases">
        <title>Annotation of Salpingoeca rosetta.</title>
        <authorList>
            <consortium name="The Broad Institute Genome Sequencing Platform"/>
            <person name="Russ C."/>
            <person name="Cuomo C."/>
            <person name="Burger G."/>
            <person name="Gray M.W."/>
            <person name="Holland P.W.H."/>
            <person name="King N."/>
            <person name="Lang F.B.F."/>
            <person name="Roger A.J."/>
            <person name="Ruiz-Trillo I."/>
            <person name="Young S.K."/>
            <person name="Zeng Q."/>
            <person name="Gargeya S."/>
            <person name="Alvarado L."/>
            <person name="Berlin A."/>
            <person name="Chapman S.B."/>
            <person name="Chen Z."/>
            <person name="Freedman E."/>
            <person name="Gellesch M."/>
            <person name="Goldberg J."/>
            <person name="Griggs A."/>
            <person name="Gujja S."/>
            <person name="Heilman E."/>
            <person name="Heiman D."/>
            <person name="Howarth C."/>
            <person name="Mehta T."/>
            <person name="Neiman D."/>
            <person name="Pearson M."/>
            <person name="Roberts A."/>
            <person name="Saif S."/>
            <person name="Shea T."/>
            <person name="Shenoy N."/>
            <person name="Sisk P."/>
            <person name="Stolte C."/>
            <person name="Sykes S."/>
            <person name="White J."/>
            <person name="Yandava C."/>
            <person name="Haas B."/>
            <person name="Nusbaum C."/>
            <person name="Birren B."/>
        </authorList>
    </citation>
    <scope>NUCLEOTIDE SEQUENCE [LARGE SCALE GENOMIC DNA]</scope>
    <source>
        <strain evidence="6">ATCC 50818</strain>
    </source>
</reference>
<evidence type="ECO:0000313" key="6">
    <source>
        <dbReference type="EMBL" id="EGD79438.1"/>
    </source>
</evidence>
<dbReference type="Gene3D" id="2.20.110.10">
    <property type="entry name" value="Histone H3 K4-specific methyltransferase SET7/9 N-terminal domain"/>
    <property type="match status" value="2"/>
</dbReference>
<dbReference type="InterPro" id="IPR052472">
    <property type="entry name" value="MORN3"/>
</dbReference>